<evidence type="ECO:0000313" key="1">
    <source>
        <dbReference type="EMBL" id="EUR73038.1"/>
    </source>
</evidence>
<reference evidence="2" key="1">
    <citation type="submission" date="2007-11" db="EMBL/GenBank/DDBJ databases">
        <authorList>
            <consortium name="The Broad Institute Genome Sequencing Platform"/>
            <person name="Volkman S.K."/>
            <person name="Daily J.P."/>
            <person name="Sarr O."/>
            <person name="Ndiaye D."/>
            <person name="Ndir O."/>
            <person name="Mboup S."/>
            <person name="Lukens A."/>
            <person name="Stange-Thomann N."/>
            <person name="Mauceli E."/>
            <person name="Gnerre S."/>
            <person name="Jaffe D."/>
            <person name="Zainoun J."/>
            <person name="Wiegand R.C."/>
            <person name="Birren B."/>
            <person name="Galagan J."/>
            <person name="Lander E."/>
            <person name="Wirth D.F."/>
        </authorList>
    </citation>
    <scope>NUCLEOTIDE SEQUENCE [LARGE SCALE GENOMIC DNA]</scope>
    <source>
        <strain evidence="2">7G8</strain>
    </source>
</reference>
<dbReference type="AlphaFoldDB" id="W7FEN2"/>
<proteinExistence type="predicted"/>
<name>W7FEN2_PLAF8</name>
<organism evidence="1 2">
    <name type="scientific">Plasmodium falciparum (isolate 7G8)</name>
    <dbReference type="NCBI Taxonomy" id="57266"/>
    <lineage>
        <taxon>Eukaryota</taxon>
        <taxon>Sar</taxon>
        <taxon>Alveolata</taxon>
        <taxon>Apicomplexa</taxon>
        <taxon>Aconoidasida</taxon>
        <taxon>Haemosporida</taxon>
        <taxon>Plasmodiidae</taxon>
        <taxon>Plasmodium</taxon>
        <taxon>Plasmodium (Laverania)</taxon>
    </lineage>
</organism>
<reference evidence="1 2" key="2">
    <citation type="submission" date="2013-02" db="EMBL/GenBank/DDBJ databases">
        <title>The Genome Sequence of Plasmodium falciparum 7G8.</title>
        <authorList>
            <consortium name="The Broad Institute Genome Sequencing Platform"/>
            <consortium name="The Broad Institute Genome Sequencing Center for Infectious Disease"/>
            <person name="Neafsey D."/>
            <person name="Cheeseman I."/>
            <person name="Volkman S."/>
            <person name="Adams J."/>
            <person name="Walker B."/>
            <person name="Young S.K."/>
            <person name="Zeng Q."/>
            <person name="Gargeya S."/>
            <person name="Fitzgerald M."/>
            <person name="Haas B."/>
            <person name="Abouelleil A."/>
            <person name="Alvarado L."/>
            <person name="Arachchi H.M."/>
            <person name="Berlin A.M."/>
            <person name="Chapman S.B."/>
            <person name="Dewar J."/>
            <person name="Goldberg J."/>
            <person name="Griggs A."/>
            <person name="Gujja S."/>
            <person name="Hansen M."/>
            <person name="Howarth C."/>
            <person name="Imamovic A."/>
            <person name="Larimer J."/>
            <person name="McCowan C."/>
            <person name="Murphy C."/>
            <person name="Neiman D."/>
            <person name="Pearson M."/>
            <person name="Priest M."/>
            <person name="Roberts A."/>
            <person name="Saif S."/>
            <person name="Shea T."/>
            <person name="Sisk P."/>
            <person name="Sykes S."/>
            <person name="Wortman J."/>
            <person name="Nusbaum C."/>
            <person name="Birren B."/>
        </authorList>
    </citation>
    <scope>NUCLEOTIDE SEQUENCE [LARGE SCALE GENOMIC DNA]</scope>
    <source>
        <strain evidence="1 2">7G8</strain>
    </source>
</reference>
<dbReference type="Proteomes" id="UP000030688">
    <property type="component" value="Unassembled WGS sequence"/>
</dbReference>
<dbReference type="EMBL" id="KE123609">
    <property type="protein sequence ID" value="EUR73038.1"/>
    <property type="molecule type" value="Genomic_DNA"/>
</dbReference>
<gene>
    <name evidence="1" type="ORF">PFBG_02239</name>
</gene>
<evidence type="ECO:0000313" key="2">
    <source>
        <dbReference type="Proteomes" id="UP000030688"/>
    </source>
</evidence>
<protein>
    <submittedName>
        <fullName evidence="1">Uncharacterized protein</fullName>
    </submittedName>
</protein>
<sequence length="68" mass="8300">MNSFIISTYLISKYIIFNMFKHILEIVKINPSTKYADYCYILYTLCIYRSVQTNEDIYLYHNVHMKIF</sequence>
<accession>W7FEN2</accession>